<accession>A0A0A1GX62</accession>
<dbReference type="STRING" id="1291742.LOOC260_109940"/>
<evidence type="ECO:0000256" key="1">
    <source>
        <dbReference type="ARBA" id="ARBA00022612"/>
    </source>
</evidence>
<dbReference type="Pfam" id="PF10145">
    <property type="entry name" value="PhageMin_Tail"/>
    <property type="match status" value="1"/>
</dbReference>
<organism evidence="3 4">
    <name type="scientific">Paucilactobacillus hokkaidonensis JCM 18461</name>
    <dbReference type="NCBI Taxonomy" id="1291742"/>
    <lineage>
        <taxon>Bacteria</taxon>
        <taxon>Bacillati</taxon>
        <taxon>Bacillota</taxon>
        <taxon>Bacilli</taxon>
        <taxon>Lactobacillales</taxon>
        <taxon>Lactobacillaceae</taxon>
        <taxon>Paucilactobacillus</taxon>
    </lineage>
</organism>
<protein>
    <submittedName>
        <fullName evidence="3">Phage tail tape measure protein</fullName>
    </submittedName>
</protein>
<proteinExistence type="predicted"/>
<dbReference type="Proteomes" id="UP000031620">
    <property type="component" value="Chromosome"/>
</dbReference>
<dbReference type="EMBL" id="AP014680">
    <property type="protein sequence ID" value="BAP85533.1"/>
    <property type="molecule type" value="Genomic_DNA"/>
</dbReference>
<evidence type="ECO:0000313" key="3">
    <source>
        <dbReference type="EMBL" id="BAP85533.1"/>
    </source>
</evidence>
<dbReference type="InterPro" id="IPR010090">
    <property type="entry name" value="Phage_tape_meas"/>
</dbReference>
<gene>
    <name evidence="3" type="ORF">LOOC260_109940</name>
</gene>
<dbReference type="NCBIfam" id="TIGR01760">
    <property type="entry name" value="tape_meas_TP901"/>
    <property type="match status" value="1"/>
</dbReference>
<dbReference type="KEGG" id="lho:LOOC260_109940"/>
<sequence>MAEPLGQMVIELGLDSSAFGKGLTGAKQQVKYAMAEMKSGMSVMSASGRQLDVLQQKQRGLTNVMTAQERVVRSLKQSYDNSFVNGKATTQTGKLATQLQNATSKLASFKTQLANNAGAMAKMRVETTGWTGALNKIGQGATSVGTKMSAMGSAVNRVSGPVALGLGLAAKAAVDFDSQISAMGPLLTNGGAVTAKFKAQLDQLSDSSKKWSTQYGISTTDINDAMSEMIKRGFSTKQVMGSMPAVLDASKASGESLGTVMQATASIVEQFGLKTNSVKGTMKNTQMVTDSLTYAANATAAGFGDMSEAMSYVGPVAKGLGLSVQETAAAIGILSNRGIEGQKAGTNLRGMLTSLVKPTKQNTAAFKSMGMSAKDLNEDSHNLPKLIDDISNGTKGWTKAERTHAIAQAFGRENQAAVNALVESGSDSLRKLTKNTEDAGGATKKVADQLNDTKANQIKRFQSSIQVLGITIGEKLLPTLTPLVKEATDVVNGFAHMDSATQKTIIHMGLAVAAAGPLLKTLGGITKGFGLVSTGVVGVIARISGWSAKNAVLKGSLDATAAATSSNKTIVDKFGNALNGTSKTLTTVNGTTATAKTGFQLFGKSLTVAQGGVGVLGTALTPLGATLIGVGVAVAAGVAVWELWGKKAYESAKRTAEWGSDVGTAADKSLGKFKSFETTAGASLNNFSINGKKSAKSVSKAFDDMAKQVDSDAKKTNSGLEKSLSKLPTSVQALVRKGIEETEKSNTKAANSAKKTAAEVNTIMEHSAKDHYQLTKDEGIMVGNARQSMADQELKVLGISGNKKKAILAAMNNDVSKMTKEQLNQTRIDLEDSLDKEADRYTKQKKVLKDYYKDGTISSKEYKAAVKELGSTHKQTDDQIVSGLYNTMKASGMSTNAMKTEFSSLGYTWSSVKKIIDDQAQSASKSGSALVKTTTGMSKSVKAAANTWNELIFDPKTGKVSTNAQAEINKATGSSKQWNAIMLLAKKGKLSTNATEMVAKAAIEKGKWDSMSWKQQKALIRSEGGQDLTKLMMSSGEWNKLSMQQKEAIVNSKGGSELLGSLSQMGVWNKMTLKEQKIAFNDAGEKSKIVEAVGNVSKWNALSPKTQQLLASSNSPAVVAKGVKDVSMWNSLPTSVKNLLANDSQAASVLQRAGINIDQYALKKPGEKKLSANSQDLDQKLASANTKVNAFKTGNANKNLTASNNTGTGTASAHNTIQSRFLGPNGTKNLFASNNAGGGSSSAHSTVQNSFLGPNGTKKLFASNNAGSGTSSAHSTVSGFMGMNATKSIKASNGTGGGVSSARSSINSVHGKSVTITAVFNAVAHGTKALLKKFGLKNGTTNFQGGYATVNDQLGGTFRELVKLPTGETFIPHGRNVTIPLPQHARVIPANKTARMFPGLPQFAKGLNVPSDADIVRQPKQIVQEVQTNSNVTDNSSVITGLVSQVKSLTDNLNSLISVIQNQNSKEVAVILDNGIMARGVAPLITRIQEQDVKRQTRLRGGRQ</sequence>
<dbReference type="PANTHER" id="PTHR37813:SF1">
    <property type="entry name" value="FELS-2 PROPHAGE PROTEIN"/>
    <property type="match status" value="1"/>
</dbReference>
<dbReference type="RefSeq" id="WP_052467299.1">
    <property type="nucleotide sequence ID" value="NZ_AP014680.1"/>
</dbReference>
<dbReference type="HOGENOM" id="CLU_003812_0_0_9"/>
<reference evidence="3 4" key="1">
    <citation type="submission" date="2014-11" db="EMBL/GenBank/DDBJ databases">
        <title>Complete genome sequence and analysis of Lactobacillus hokkaidonensis LOOC260T.</title>
        <authorList>
            <person name="Tanizawa Y."/>
            <person name="Tohno M."/>
            <person name="Kaminuma E."/>
            <person name="Nakamura Y."/>
            <person name="Arita M."/>
        </authorList>
    </citation>
    <scope>NUCLEOTIDE SEQUENCE [LARGE SCALE GENOMIC DNA]</scope>
    <source>
        <strain evidence="3 4">LOOC260</strain>
    </source>
</reference>
<keyword evidence="1" id="KW-1188">Viral release from host cell</keyword>
<evidence type="ECO:0000259" key="2">
    <source>
        <dbReference type="Pfam" id="PF10145"/>
    </source>
</evidence>
<name>A0A0A1GX62_9LACO</name>
<dbReference type="PANTHER" id="PTHR37813">
    <property type="entry name" value="FELS-2 PROPHAGE PROTEIN"/>
    <property type="match status" value="1"/>
</dbReference>
<feature type="domain" description="Phage tail tape measure protein" evidence="2">
    <location>
        <begin position="206"/>
        <end position="411"/>
    </location>
</feature>
<evidence type="ECO:0000313" key="4">
    <source>
        <dbReference type="Proteomes" id="UP000031620"/>
    </source>
</evidence>